<dbReference type="InterPro" id="IPR003594">
    <property type="entry name" value="HATPase_dom"/>
</dbReference>
<keyword evidence="1" id="KW-0472">Membrane</keyword>
<keyword evidence="1" id="KW-0812">Transmembrane</keyword>
<dbReference type="OrthoDB" id="9809908at2"/>
<keyword evidence="4" id="KW-0418">Kinase</keyword>
<dbReference type="EMBL" id="VFWZ01000002">
    <property type="protein sequence ID" value="TPN87689.1"/>
    <property type="molecule type" value="Genomic_DNA"/>
</dbReference>
<dbReference type="AlphaFoldDB" id="A0A504JLP4"/>
<evidence type="ECO:0000259" key="2">
    <source>
        <dbReference type="Pfam" id="PF02518"/>
    </source>
</evidence>
<dbReference type="PANTHER" id="PTHR34220">
    <property type="entry name" value="SENSOR HISTIDINE KINASE YPDA"/>
    <property type="match status" value="1"/>
</dbReference>
<feature type="transmembrane region" description="Helical" evidence="1">
    <location>
        <begin position="72"/>
        <end position="90"/>
    </location>
</feature>
<dbReference type="Pfam" id="PF06580">
    <property type="entry name" value="His_kinase"/>
    <property type="match status" value="1"/>
</dbReference>
<feature type="domain" description="Histidine kinase/HSP90-like ATPase" evidence="2">
    <location>
        <begin position="279"/>
        <end position="367"/>
    </location>
</feature>
<dbReference type="RefSeq" id="WP_140592329.1">
    <property type="nucleotide sequence ID" value="NZ_VFWZ01000002.1"/>
</dbReference>
<feature type="transmembrane region" description="Helical" evidence="1">
    <location>
        <begin position="141"/>
        <end position="161"/>
    </location>
</feature>
<feature type="transmembrane region" description="Helical" evidence="1">
    <location>
        <begin position="102"/>
        <end position="121"/>
    </location>
</feature>
<evidence type="ECO:0000313" key="4">
    <source>
        <dbReference type="EMBL" id="TPN87689.1"/>
    </source>
</evidence>
<feature type="transmembrane region" description="Helical" evidence="1">
    <location>
        <begin position="29"/>
        <end position="52"/>
    </location>
</feature>
<dbReference type="InterPro" id="IPR010559">
    <property type="entry name" value="Sig_transdc_His_kin_internal"/>
</dbReference>
<dbReference type="PANTHER" id="PTHR34220:SF7">
    <property type="entry name" value="SENSOR HISTIDINE KINASE YPDA"/>
    <property type="match status" value="1"/>
</dbReference>
<comment type="caution">
    <text evidence="4">The sequence shown here is derived from an EMBL/GenBank/DDBJ whole genome shotgun (WGS) entry which is preliminary data.</text>
</comment>
<dbReference type="Pfam" id="PF02518">
    <property type="entry name" value="HATPase_c"/>
    <property type="match status" value="1"/>
</dbReference>
<dbReference type="SUPFAM" id="SSF55874">
    <property type="entry name" value="ATPase domain of HSP90 chaperone/DNA topoisomerase II/histidine kinase"/>
    <property type="match status" value="1"/>
</dbReference>
<proteinExistence type="predicted"/>
<dbReference type="InterPro" id="IPR036890">
    <property type="entry name" value="HATPase_C_sf"/>
</dbReference>
<gene>
    <name evidence="4" type="ORF">FHK87_08925</name>
</gene>
<evidence type="ECO:0000313" key="5">
    <source>
        <dbReference type="Proteomes" id="UP000315540"/>
    </source>
</evidence>
<keyword evidence="5" id="KW-1185">Reference proteome</keyword>
<keyword evidence="1" id="KW-1133">Transmembrane helix</keyword>
<protein>
    <submittedName>
        <fullName evidence="4">Sensor histidine kinase</fullName>
    </submittedName>
</protein>
<keyword evidence="4" id="KW-0808">Transferase</keyword>
<evidence type="ECO:0000259" key="3">
    <source>
        <dbReference type="Pfam" id="PF06580"/>
    </source>
</evidence>
<reference evidence="4 5" key="1">
    <citation type="submission" date="2019-06" db="EMBL/GenBank/DDBJ databases">
        <authorList>
            <person name="Meng X."/>
        </authorList>
    </citation>
    <scope>NUCLEOTIDE SEQUENCE [LARGE SCALE GENOMIC DNA]</scope>
    <source>
        <strain evidence="4 5">M625</strain>
    </source>
</reference>
<sequence>MITSKIHSIEENTSSLWNKKIFGIKAGEIAIVVGLNLLSSFVYRFTLWTVYWSKPDKWQKLLSPLEWLDDSGLQHILMLTATAFIWWVIFRVCSTWKLHYRLLLHFLLLPVFILIAWKGYYWVSEQFEFGHLRGNQEKWDIYIPALIYMIQFAMFHAYEYYISNQRKIRNEIELKNVALKSELSAIKAQLNPHFLYNVFNTINASIPKEMESTREMVADLSDLFRYQLRASREDLVPLRDELDFVRKYLDLEQKRFEDRLQISIAVDKDLLHWQIPPMLLQPLVENSVKHGIAPLTEGGQIDIIIEEKEKGILSFTIKDTGVGVKDKTVVMQTGVGLSNTQKRLEKMYNSSLNLSDNEPKGLIVEFSI</sequence>
<dbReference type="GO" id="GO:0000155">
    <property type="term" value="F:phosphorelay sensor kinase activity"/>
    <property type="evidence" value="ECO:0007669"/>
    <property type="project" value="InterPro"/>
</dbReference>
<dbReference type="InterPro" id="IPR050640">
    <property type="entry name" value="Bact_2-comp_sensor_kinase"/>
</dbReference>
<accession>A0A504JLP4</accession>
<organism evidence="4 5">
    <name type="scientific">Aquimarina algicola</name>
    <dbReference type="NCBI Taxonomy" id="2589995"/>
    <lineage>
        <taxon>Bacteria</taxon>
        <taxon>Pseudomonadati</taxon>
        <taxon>Bacteroidota</taxon>
        <taxon>Flavobacteriia</taxon>
        <taxon>Flavobacteriales</taxon>
        <taxon>Flavobacteriaceae</taxon>
        <taxon>Aquimarina</taxon>
    </lineage>
</organism>
<dbReference type="Proteomes" id="UP000315540">
    <property type="component" value="Unassembled WGS sequence"/>
</dbReference>
<dbReference type="GO" id="GO:0016020">
    <property type="term" value="C:membrane"/>
    <property type="evidence" value="ECO:0007669"/>
    <property type="project" value="InterPro"/>
</dbReference>
<evidence type="ECO:0000256" key="1">
    <source>
        <dbReference type="SAM" id="Phobius"/>
    </source>
</evidence>
<name>A0A504JLP4_9FLAO</name>
<feature type="domain" description="Signal transduction histidine kinase internal region" evidence="3">
    <location>
        <begin position="182"/>
        <end position="260"/>
    </location>
</feature>
<dbReference type="Gene3D" id="3.30.565.10">
    <property type="entry name" value="Histidine kinase-like ATPase, C-terminal domain"/>
    <property type="match status" value="1"/>
</dbReference>